<dbReference type="EMBL" id="MAYS01000142">
    <property type="protein sequence ID" value="OFC63009.1"/>
    <property type="molecule type" value="Genomic_DNA"/>
</dbReference>
<feature type="domain" description="Bacteriophage P22 tailspike N-terminal" evidence="1">
    <location>
        <begin position="1"/>
        <end position="113"/>
    </location>
</feature>
<dbReference type="EMBL" id="LJAM02000007">
    <property type="protein sequence ID" value="RAP72929.1"/>
    <property type="molecule type" value="Genomic_DNA"/>
</dbReference>
<evidence type="ECO:0000259" key="1">
    <source>
        <dbReference type="Pfam" id="PF09008"/>
    </source>
</evidence>
<dbReference type="AlphaFoldDB" id="A0A1E7Z2M4"/>
<evidence type="ECO:0000313" key="5">
    <source>
        <dbReference type="Proteomes" id="UP000244334"/>
    </source>
</evidence>
<sequence length="626" mass="65684">MSDITANVVVSMPSQLFTLARSFKAAANGKIYIGLIDTDPTIPSNQIQVYIENEDGEPVPVSQPIIINAGGFPVYNGNITKFVTVQGHSMAVYDAYNVLQFYYPNVLGYEPDQFKQELQSSNGASMVGTNHRGTLQQDLDVIDIRTSGQPISALLAAGSDVEIDTQLSSTAVTQADTSVLGHKGGSIVATKGSIGLNLSADNQTANGLNITGAGDVAPADTTPTYLLRYGDDNRGAAILSSRFKLATMGVHIRKAFDAIVFNSRSEGMVYHPSLNAGGYAILTEGAENTLILGGSSKGTTNDRHAIYISNEPTLRPNKDVRIIGYRADYTGANTGGVDGARNMPMINVRIVDGLIIDDCQLRGGGQGIIVLNNLGVPQRVTITNNQVIDITKASADDGCTGIATTFTTGNGPIAGMLIANNQISVKRASGVTDGARRPIGISLSNVRQAVVSSNIVSTPPDSYPLVLDSCRDVNINNLIALPATGTGTALEVIRFEGVSQDINVSQIAFPNRPGVFSGLDNVTNLTVDFPRKLTIVSTNGTITSSDPNSLMSSVSATGTGEITIVFKAHVTTQALDNATVRGNRIAGPHVFANRTAKSLVCSIYTTSGGLVPLSASTVGIDIVLFS</sequence>
<dbReference type="InterPro" id="IPR036730">
    <property type="entry name" value="P22_tailspike_N_sf"/>
</dbReference>
<proteinExistence type="predicted"/>
<reference evidence="3 5" key="2">
    <citation type="submission" date="2018-04" db="EMBL/GenBank/DDBJ databases">
        <title>Genomes of the Obligate Erwinia dacicola and Facultative Enterobacter sp. OLF Endosymbionts of the Olive Fruit fly, Bactrocera oleae.</title>
        <authorList>
            <person name="Estes A.M."/>
            <person name="Hearn D.J."/>
            <person name="Agarwal S."/>
            <person name="Pierson E.A."/>
            <person name="Dunning-Hotopp J.C."/>
        </authorList>
    </citation>
    <scope>NUCLEOTIDE SEQUENCE [LARGE SCALE GENOMIC DNA]</scope>
    <source>
        <strain evidence="3 5">Oroville</strain>
    </source>
</reference>
<accession>A0A1E7Z2M4</accession>
<keyword evidence="5" id="KW-1185">Reference proteome</keyword>
<dbReference type="Proteomes" id="UP000243534">
    <property type="component" value="Unassembled WGS sequence"/>
</dbReference>
<name>A0A1E7Z2M4_9GAMM</name>
<dbReference type="Proteomes" id="UP000244334">
    <property type="component" value="Unassembled WGS sequence"/>
</dbReference>
<dbReference type="Gene3D" id="2.170.14.10">
    <property type="entry name" value="Phage P22 tailspike-like, N-terminal domain"/>
    <property type="match status" value="1"/>
</dbReference>
<protein>
    <submittedName>
        <fullName evidence="3">Tail spike protein</fullName>
    </submittedName>
</protein>
<evidence type="ECO:0000313" key="2">
    <source>
        <dbReference type="EMBL" id="OFC63009.1"/>
    </source>
</evidence>
<dbReference type="Pfam" id="PF09008">
    <property type="entry name" value="Head_binding"/>
    <property type="match status" value="1"/>
</dbReference>
<dbReference type="RefSeq" id="WP_070134163.1">
    <property type="nucleotide sequence ID" value="NZ_LJAM02000007.1"/>
</dbReference>
<gene>
    <name evidence="3" type="ORF">ACZ87_00202</name>
    <name evidence="2" type="ORF">BBW68_06965</name>
</gene>
<dbReference type="SUPFAM" id="SSF51126">
    <property type="entry name" value="Pectin lyase-like"/>
    <property type="match status" value="1"/>
</dbReference>
<comment type="caution">
    <text evidence="2">The sequence shown here is derived from an EMBL/GenBank/DDBJ whole genome shotgun (WGS) entry which is preliminary data.</text>
</comment>
<reference evidence="2 4" key="1">
    <citation type="submission" date="2016-07" db="EMBL/GenBank/DDBJ databases">
        <authorList>
            <person name="Yuval B."/>
        </authorList>
    </citation>
    <scope>NUCLEOTIDE SEQUENCE [LARGE SCALE GENOMIC DNA]</scope>
    <source>
        <strain evidence="2 4">IL</strain>
    </source>
</reference>
<evidence type="ECO:0000313" key="3">
    <source>
        <dbReference type="EMBL" id="RAP72929.1"/>
    </source>
</evidence>
<dbReference type="SUPFAM" id="SSF51327">
    <property type="entry name" value="Head-binding domain of phage P22 tailspike protein"/>
    <property type="match status" value="1"/>
</dbReference>
<organism evidence="2 4">
    <name type="scientific">Candidatus Erwinia dacicola</name>
    <dbReference type="NCBI Taxonomy" id="252393"/>
    <lineage>
        <taxon>Bacteria</taxon>
        <taxon>Pseudomonadati</taxon>
        <taxon>Pseudomonadota</taxon>
        <taxon>Gammaproteobacteria</taxon>
        <taxon>Enterobacterales</taxon>
        <taxon>Erwiniaceae</taxon>
        <taxon>Erwinia</taxon>
    </lineage>
</organism>
<dbReference type="InterPro" id="IPR009093">
    <property type="entry name" value="P22_tailspike_N"/>
</dbReference>
<evidence type="ECO:0000313" key="4">
    <source>
        <dbReference type="Proteomes" id="UP000243534"/>
    </source>
</evidence>
<dbReference type="InterPro" id="IPR011050">
    <property type="entry name" value="Pectin_lyase_fold/virulence"/>
</dbReference>